<keyword evidence="8" id="KW-1185">Reference proteome</keyword>
<feature type="compositionally biased region" description="Low complexity" evidence="5">
    <location>
        <begin position="174"/>
        <end position="189"/>
    </location>
</feature>
<sequence length="336" mass="33489">MVSVTSLEIGVVLPSVGTQRDQRLDLAAAARHAESAGLDGVWHGDHLAAGAGTLDCAVALAVAAAATGRIRIGAGVFVPAIRPLAWAAKQIGTLQYVSGGRLVLGVGSGGGAAQWAAAGVPYAERGRRTDIALELLPRLLAGDPVRLPHGPVPGAAGRSAPQDSGPPSASAHDGGPPIAPAAGEAPVAGLAPPVPRPPFWVGNASPVALRRAARLRDGWFPSLVPAAEVAAGARRLAELSAAAGRPVPVIAVGVTGVLGSGAGLPTRDRIAAGIAGSYGASQERAITIPIAGEPAEVAERLAAYRDAGAGHIVMGLAGGDWREQCELLAQARALLP</sequence>
<dbReference type="SUPFAM" id="SSF51679">
    <property type="entry name" value="Bacterial luciferase-like"/>
    <property type="match status" value="1"/>
</dbReference>
<feature type="domain" description="Luciferase-like" evidence="6">
    <location>
        <begin position="23"/>
        <end position="256"/>
    </location>
</feature>
<name>A0A919RBW7_9ACTN</name>
<dbReference type="EMBL" id="BOOU01000088">
    <property type="protein sequence ID" value="GII81125.1"/>
    <property type="molecule type" value="Genomic_DNA"/>
</dbReference>
<evidence type="ECO:0000256" key="2">
    <source>
        <dbReference type="ARBA" id="ARBA00022643"/>
    </source>
</evidence>
<keyword evidence="1" id="KW-0285">Flavoprotein</keyword>
<dbReference type="InterPro" id="IPR050172">
    <property type="entry name" value="SsuD_RutA_monooxygenase"/>
</dbReference>
<dbReference type="PANTHER" id="PTHR42847:SF4">
    <property type="entry name" value="ALKANESULFONATE MONOOXYGENASE-RELATED"/>
    <property type="match status" value="1"/>
</dbReference>
<proteinExistence type="predicted"/>
<evidence type="ECO:0000313" key="7">
    <source>
        <dbReference type="EMBL" id="GII81125.1"/>
    </source>
</evidence>
<dbReference type="GO" id="GO:0008726">
    <property type="term" value="F:alkanesulfonate monooxygenase activity"/>
    <property type="evidence" value="ECO:0007669"/>
    <property type="project" value="TreeGrafter"/>
</dbReference>
<gene>
    <name evidence="7" type="ORF">Sru01_61070</name>
</gene>
<evidence type="ECO:0000313" key="8">
    <source>
        <dbReference type="Proteomes" id="UP000655287"/>
    </source>
</evidence>
<evidence type="ECO:0000256" key="3">
    <source>
        <dbReference type="ARBA" id="ARBA00023002"/>
    </source>
</evidence>
<dbReference type="InterPro" id="IPR036661">
    <property type="entry name" value="Luciferase-like_sf"/>
</dbReference>
<evidence type="ECO:0000256" key="4">
    <source>
        <dbReference type="ARBA" id="ARBA00023033"/>
    </source>
</evidence>
<keyword evidence="4" id="KW-0503">Monooxygenase</keyword>
<dbReference type="PANTHER" id="PTHR42847">
    <property type="entry name" value="ALKANESULFONATE MONOOXYGENASE"/>
    <property type="match status" value="1"/>
</dbReference>
<comment type="caution">
    <text evidence="7">The sequence shown here is derived from an EMBL/GenBank/DDBJ whole genome shotgun (WGS) entry which is preliminary data.</text>
</comment>
<dbReference type="InterPro" id="IPR011251">
    <property type="entry name" value="Luciferase-like_dom"/>
</dbReference>
<dbReference type="GO" id="GO:0046306">
    <property type="term" value="P:alkanesulfonate catabolic process"/>
    <property type="evidence" value="ECO:0007669"/>
    <property type="project" value="TreeGrafter"/>
</dbReference>
<protein>
    <recommendedName>
        <fullName evidence="6">Luciferase-like domain-containing protein</fullName>
    </recommendedName>
</protein>
<accession>A0A919RBW7</accession>
<evidence type="ECO:0000259" key="6">
    <source>
        <dbReference type="Pfam" id="PF00296"/>
    </source>
</evidence>
<dbReference type="Gene3D" id="3.20.20.30">
    <property type="entry name" value="Luciferase-like domain"/>
    <property type="match status" value="1"/>
</dbReference>
<keyword evidence="3" id="KW-0560">Oxidoreductase</keyword>
<dbReference type="Proteomes" id="UP000655287">
    <property type="component" value="Unassembled WGS sequence"/>
</dbReference>
<evidence type="ECO:0000256" key="1">
    <source>
        <dbReference type="ARBA" id="ARBA00022630"/>
    </source>
</evidence>
<keyword evidence="2" id="KW-0288">FMN</keyword>
<dbReference type="AlphaFoldDB" id="A0A919RBW7"/>
<organism evidence="7 8">
    <name type="scientific">Sphaerisporangium rufum</name>
    <dbReference type="NCBI Taxonomy" id="1381558"/>
    <lineage>
        <taxon>Bacteria</taxon>
        <taxon>Bacillati</taxon>
        <taxon>Actinomycetota</taxon>
        <taxon>Actinomycetes</taxon>
        <taxon>Streptosporangiales</taxon>
        <taxon>Streptosporangiaceae</taxon>
        <taxon>Sphaerisporangium</taxon>
    </lineage>
</organism>
<dbReference type="Pfam" id="PF00296">
    <property type="entry name" value="Bac_luciferase"/>
    <property type="match status" value="1"/>
</dbReference>
<reference evidence="7" key="1">
    <citation type="submission" date="2021-01" db="EMBL/GenBank/DDBJ databases">
        <title>Whole genome shotgun sequence of Sphaerisporangium rufum NBRC 109079.</title>
        <authorList>
            <person name="Komaki H."/>
            <person name="Tamura T."/>
        </authorList>
    </citation>
    <scope>NUCLEOTIDE SEQUENCE</scope>
    <source>
        <strain evidence="7">NBRC 109079</strain>
    </source>
</reference>
<evidence type="ECO:0000256" key="5">
    <source>
        <dbReference type="SAM" id="MobiDB-lite"/>
    </source>
</evidence>
<feature type="region of interest" description="Disordered" evidence="5">
    <location>
        <begin position="147"/>
        <end position="189"/>
    </location>
</feature>